<dbReference type="PANTHER" id="PTHR35527">
    <property type="entry name" value="CHOLOYLGLYCINE HYDROLASE"/>
    <property type="match status" value="1"/>
</dbReference>
<dbReference type="Gene3D" id="3.60.60.10">
    <property type="entry name" value="Penicillin V Acylase, Chain A"/>
    <property type="match status" value="1"/>
</dbReference>
<comment type="similarity">
    <text evidence="1">Belongs to the peptidase C59 family.</text>
</comment>
<dbReference type="AlphaFoldDB" id="A0A212LBP6"/>
<dbReference type="CDD" id="cd01902">
    <property type="entry name" value="Ntn_CGH"/>
    <property type="match status" value="1"/>
</dbReference>
<dbReference type="PANTHER" id="PTHR35527:SF2">
    <property type="entry name" value="HYDROLASE"/>
    <property type="match status" value="1"/>
</dbReference>
<evidence type="ECO:0000313" key="4">
    <source>
        <dbReference type="EMBL" id="SCM74976.1"/>
    </source>
</evidence>
<dbReference type="InterPro" id="IPR052193">
    <property type="entry name" value="Peptidase_C59"/>
</dbReference>
<protein>
    <submittedName>
        <fullName evidence="4">Choloylglycine hydrolase</fullName>
    </submittedName>
</protein>
<sequence>MVHTTKIFRWLSSVVSLLLVVAIACEPVLACTRTLYVSADGNTVITGRNMDWKEDMGTNLWAFPAGMKKDGAAGSRSVRWVSKYGSITAAGYDAGTTDGMNEKGLVTSILYLAESDYGQRDPEKPVISIATWAQYVLDNFATVAETVAALKSEPFQIAAPTLPNGAASTMHLAISDVTGDSAIFEYIKGKLVIHHGKDYTVMTNSPSYDQQLALNAYWKEIGGLVFLPGTNRAADRFARAAFFLDAIPKAMDKNYIAAVPGKNFNNQAIASMLSLQRAVSVPLGITTPGQPNISSTIWRSIADQKNLTYYFDSATSPNTFWVSMDNLDLKPGAPVKKLTLQNGAIFSGEASAHFKETAPFAFLPAGQ</sequence>
<dbReference type="GO" id="GO:0016787">
    <property type="term" value="F:hydrolase activity"/>
    <property type="evidence" value="ECO:0007669"/>
    <property type="project" value="UniProtKB-KW"/>
</dbReference>
<dbReference type="PROSITE" id="PS51257">
    <property type="entry name" value="PROKAR_LIPOPROTEIN"/>
    <property type="match status" value="1"/>
</dbReference>
<proteinExistence type="inferred from homology"/>
<accession>A0A212LBP6</accession>
<gene>
    <name evidence="4" type="ORF">KL86DES1_22270</name>
</gene>
<dbReference type="SUPFAM" id="SSF56235">
    <property type="entry name" value="N-terminal nucleophile aminohydrolases (Ntn hydrolases)"/>
    <property type="match status" value="1"/>
</dbReference>
<dbReference type="EMBL" id="FMJC01000002">
    <property type="protein sequence ID" value="SCM74976.1"/>
    <property type="molecule type" value="Genomic_DNA"/>
</dbReference>
<evidence type="ECO:0000256" key="1">
    <source>
        <dbReference type="ARBA" id="ARBA00006625"/>
    </source>
</evidence>
<dbReference type="InterPro" id="IPR029132">
    <property type="entry name" value="CBAH/NAAA_C"/>
</dbReference>
<dbReference type="InterPro" id="IPR029055">
    <property type="entry name" value="Ntn_hydrolases_N"/>
</dbReference>
<feature type="domain" description="Choloylglycine hydrolase/NAAA C-terminal" evidence="3">
    <location>
        <begin position="31"/>
        <end position="329"/>
    </location>
</feature>
<organism evidence="4">
    <name type="scientific">uncultured Desulfovibrio sp</name>
    <dbReference type="NCBI Taxonomy" id="167968"/>
    <lineage>
        <taxon>Bacteria</taxon>
        <taxon>Pseudomonadati</taxon>
        <taxon>Thermodesulfobacteriota</taxon>
        <taxon>Desulfovibrionia</taxon>
        <taxon>Desulfovibrionales</taxon>
        <taxon>Desulfovibrionaceae</taxon>
        <taxon>Desulfovibrio</taxon>
        <taxon>environmental samples</taxon>
    </lineage>
</organism>
<dbReference type="RefSeq" id="WP_179981417.1">
    <property type="nucleotide sequence ID" value="NZ_LT608333.1"/>
</dbReference>
<reference evidence="4" key="1">
    <citation type="submission" date="2016-08" db="EMBL/GenBank/DDBJ databases">
        <authorList>
            <person name="Seilhamer J.J."/>
        </authorList>
    </citation>
    <scope>NUCLEOTIDE SEQUENCE</scope>
    <source>
        <strain evidence="4">86-1</strain>
    </source>
</reference>
<dbReference type="Pfam" id="PF02275">
    <property type="entry name" value="CBAH"/>
    <property type="match status" value="1"/>
</dbReference>
<name>A0A212LBP6_9BACT</name>
<keyword evidence="2 4" id="KW-0378">Hydrolase</keyword>
<evidence type="ECO:0000256" key="2">
    <source>
        <dbReference type="ARBA" id="ARBA00022801"/>
    </source>
</evidence>
<evidence type="ECO:0000259" key="3">
    <source>
        <dbReference type="Pfam" id="PF02275"/>
    </source>
</evidence>